<feature type="compositionally biased region" description="Basic and acidic residues" evidence="12">
    <location>
        <begin position="387"/>
        <end position="400"/>
    </location>
</feature>
<evidence type="ECO:0000256" key="1">
    <source>
        <dbReference type="ARBA" id="ARBA00002637"/>
    </source>
</evidence>
<feature type="region of interest" description="Disordered" evidence="12">
    <location>
        <begin position="232"/>
        <end position="364"/>
    </location>
</feature>
<reference evidence="13" key="3">
    <citation type="submission" date="2025-09" db="UniProtKB">
        <authorList>
            <consortium name="Ensembl"/>
        </authorList>
    </citation>
    <scope>IDENTIFICATION</scope>
</reference>
<keyword evidence="8" id="KW-0677">Repeat</keyword>
<reference evidence="13" key="1">
    <citation type="submission" date="2014-08" db="EMBL/GenBank/DDBJ databases">
        <authorList>
            <person name="Senf B."/>
            <person name="Petzold A."/>
            <person name="Downie B.R."/>
            <person name="Koch P."/>
            <person name="Platzer M."/>
        </authorList>
    </citation>
    <scope>NUCLEOTIDE SEQUENCE [LARGE SCALE GENOMIC DNA]</scope>
    <source>
        <strain evidence="13">GRZ</strain>
    </source>
</reference>
<dbReference type="AlphaFoldDB" id="A0A8C6L8G5"/>
<feature type="compositionally biased region" description="Basic and acidic residues" evidence="12">
    <location>
        <begin position="775"/>
        <end position="789"/>
    </location>
</feature>
<evidence type="ECO:0000256" key="11">
    <source>
        <dbReference type="ARBA" id="ARBA00033013"/>
    </source>
</evidence>
<name>A0A8C6L8G5_NOTFU</name>
<evidence type="ECO:0000256" key="6">
    <source>
        <dbReference type="ARBA" id="ARBA00022690"/>
    </source>
</evidence>
<feature type="compositionally biased region" description="Basic and acidic residues" evidence="12">
    <location>
        <begin position="936"/>
        <end position="956"/>
    </location>
</feature>
<dbReference type="Ensembl" id="ENSNFUT00015017321.1">
    <property type="protein sequence ID" value="ENSNFUP00015016542.1"/>
    <property type="gene ID" value="ENSNFUG00015007917.1"/>
</dbReference>
<evidence type="ECO:0000256" key="4">
    <source>
        <dbReference type="ARBA" id="ARBA00022499"/>
    </source>
</evidence>
<dbReference type="GeneTree" id="ENSGT00390000002993"/>
<feature type="compositionally biased region" description="Basic and acidic residues" evidence="12">
    <location>
        <begin position="605"/>
        <end position="664"/>
    </location>
</feature>
<accession>A0A8C6L8G5</accession>
<feature type="compositionally biased region" description="Low complexity" evidence="12">
    <location>
        <begin position="994"/>
        <end position="1016"/>
    </location>
</feature>
<feature type="compositionally biased region" description="Basic and acidic residues" evidence="12">
    <location>
        <begin position="1037"/>
        <end position="1047"/>
    </location>
</feature>
<feature type="region of interest" description="Disordered" evidence="12">
    <location>
        <begin position="717"/>
        <end position="792"/>
    </location>
</feature>
<evidence type="ECO:0000256" key="3">
    <source>
        <dbReference type="ARBA" id="ARBA00017619"/>
    </source>
</evidence>
<feature type="compositionally biased region" description="Basic and acidic residues" evidence="12">
    <location>
        <begin position="320"/>
        <end position="330"/>
    </location>
</feature>
<dbReference type="InterPro" id="IPR026998">
    <property type="entry name" value="Calpastatin"/>
</dbReference>
<keyword evidence="7" id="KW-0789">Thiol protease inhibitor</keyword>
<dbReference type="PANTHER" id="PTHR10077">
    <property type="entry name" value="CALPASTATIN"/>
    <property type="match status" value="1"/>
</dbReference>
<keyword evidence="10" id="KW-0007">Acetylation</keyword>
<dbReference type="InterPro" id="IPR001259">
    <property type="entry name" value="Prot_inh_calpain"/>
</dbReference>
<dbReference type="Pfam" id="PF00748">
    <property type="entry name" value="Calpain_inhib"/>
    <property type="match status" value="5"/>
</dbReference>
<feature type="compositionally biased region" description="Basic and acidic residues" evidence="12">
    <location>
        <begin position="232"/>
        <end position="250"/>
    </location>
</feature>
<sequence>MKPLVFLNYYCEIKMLPYVDLYVIKLFSLFFFFLSVQSETSQAPPKPAAQVSTVKPAEFEKAPLGAAMTTKPGVVTTATATGSGMEAGGTAKVEAAGKASPKAKAETAPTSQAKVTSTVPSPAAGKAASAAVTKPADASKSSTATTTVKADAPKADSGKTSKPAAAGNVSVQGKKEDAKTTQTKVQVEVAPAAAKVAKEASVDDPFAALGETLASADPVTPKQPVYTGPEVHEHEVTSEKGHKCGERDDTLPPGYRFDKTAPAPADAKPKDVPKPMSNDEALESLSSGFMMSSPPPGAKEQKVEKSAAAASVAVSPTPPADKKPRMEKTSDVSPKAATPPAASTKAAPPVAVCPAPPADKKAKIDTSAADFSLEAAVSAKPANTQLKSDKKVESGADKTTKGAKSAAASKPKVEKGDSMSDALSALGDLLPENKPEPESPKVRPEDVVSEDKLKKEKGMRVGEREDSLPPDYRFKEEDLKKHPAPEPEPTIGTGEALDFLSGDFTTPSSAPAIQAPVVTPSAAPAQKAPPPPATDKKAKKTDKGSEEFSLEAGLSAASAQKVESGVPPGADKTTKGEKSAAAAKPKMEKGDSMSDALGALGDLLPENKPEPESPKLRSEDVISEAKVKKEKGMRVGEREDSLPSDYRFKEEDLKKHPAPEKEPTMDSGEALDFLSGDFTTSSTAPAVQAPAVTSSAAPAQVKVENVSALDVLSGDFVAPSKSSGVQATAPPSDKHPEQKHQSTAAVKHTEATKAETGGSLPLDALSALGDTLALDEPKKPESPKLRPEDIVSEGTVIKEKGVFVGEREDSLPPAYRFNKEELNQLPPPEPEPTMETGDALDFLSGDFVASSTAPAVQAPVVASSAAPAQDCDDALNALAGDFVASTVAAAVKSAPSTGAGAGAQAQLTESSALDALSDTLKDITPAPQPTPPPAKDLVKEKKAVEEKLVKMGERDNSLPPEYRPTEEDLKKFKEAKKNEPPTPTKDKMDDKMALDLLSDDFTAAPQPTAPTASCTTKLELDSEPLKPMAPPVLPHALESKSSVEKPKGKSKSKSKSKAQKTEAAADPCDTKVPSAPLSKDVVPKSTAKGGKC</sequence>
<dbReference type="GO" id="GO:0005737">
    <property type="term" value="C:cytoplasm"/>
    <property type="evidence" value="ECO:0007669"/>
    <property type="project" value="TreeGrafter"/>
</dbReference>
<evidence type="ECO:0000313" key="14">
    <source>
        <dbReference type="Proteomes" id="UP000694548"/>
    </source>
</evidence>
<keyword evidence="5" id="KW-0597">Phosphoprotein</keyword>
<comment type="function">
    <text evidence="1">Specific inhibition of calpain (calcium-dependent cysteine protease). Plays a key role in postmortem tenderization of meat and have been proposed to be involved in muscle protein degradation in living tissue.</text>
</comment>
<evidence type="ECO:0000256" key="12">
    <source>
        <dbReference type="SAM" id="MobiDB-lite"/>
    </source>
</evidence>
<dbReference type="Proteomes" id="UP000694548">
    <property type="component" value="Chromosome sgr10"/>
</dbReference>
<feature type="compositionally biased region" description="Basic and acidic residues" evidence="12">
    <location>
        <begin position="963"/>
        <end position="993"/>
    </location>
</feature>
<evidence type="ECO:0000313" key="13">
    <source>
        <dbReference type="Ensembl" id="ENSNFUP00015016542.1"/>
    </source>
</evidence>
<evidence type="ECO:0000256" key="7">
    <source>
        <dbReference type="ARBA" id="ARBA00022704"/>
    </source>
</evidence>
<keyword evidence="4" id="KW-1017">Isopeptide bond</keyword>
<feature type="compositionally biased region" description="Basic residues" evidence="12">
    <location>
        <begin position="1048"/>
        <end position="1058"/>
    </location>
</feature>
<keyword evidence="14" id="KW-1185">Reference proteome</keyword>
<dbReference type="GO" id="GO:0010859">
    <property type="term" value="F:calcium-dependent cysteine-type endopeptidase inhibitor activity"/>
    <property type="evidence" value="ECO:0007669"/>
    <property type="project" value="TreeGrafter"/>
</dbReference>
<feature type="compositionally biased region" description="Low complexity" evidence="12">
    <location>
        <begin position="306"/>
        <end position="315"/>
    </location>
</feature>
<feature type="compositionally biased region" description="Low complexity" evidence="12">
    <location>
        <begin position="120"/>
        <end position="150"/>
    </location>
</feature>
<feature type="compositionally biased region" description="Low complexity" evidence="12">
    <location>
        <begin position="332"/>
        <end position="353"/>
    </location>
</feature>
<organism evidence="13 14">
    <name type="scientific">Nothobranchius furzeri</name>
    <name type="common">Turquoise killifish</name>
    <dbReference type="NCBI Taxonomy" id="105023"/>
    <lineage>
        <taxon>Eukaryota</taxon>
        <taxon>Metazoa</taxon>
        <taxon>Chordata</taxon>
        <taxon>Craniata</taxon>
        <taxon>Vertebrata</taxon>
        <taxon>Euteleostomi</taxon>
        <taxon>Actinopterygii</taxon>
        <taxon>Neopterygii</taxon>
        <taxon>Teleostei</taxon>
        <taxon>Neoteleostei</taxon>
        <taxon>Acanthomorphata</taxon>
        <taxon>Ovalentaria</taxon>
        <taxon>Atherinomorphae</taxon>
        <taxon>Cyprinodontiformes</taxon>
        <taxon>Nothobranchiidae</taxon>
        <taxon>Nothobranchius</taxon>
    </lineage>
</organism>
<keyword evidence="9" id="KW-0832">Ubl conjugation</keyword>
<keyword evidence="6" id="KW-0646">Protease inhibitor</keyword>
<dbReference type="PANTHER" id="PTHR10077:SF0">
    <property type="entry name" value="CALPASTATIN"/>
    <property type="match status" value="1"/>
</dbReference>
<feature type="compositionally biased region" description="Polar residues" evidence="12">
    <location>
        <begin position="108"/>
        <end position="119"/>
    </location>
</feature>
<evidence type="ECO:0000256" key="9">
    <source>
        <dbReference type="ARBA" id="ARBA00022843"/>
    </source>
</evidence>
<feature type="compositionally biased region" description="Basic and acidic residues" evidence="12">
    <location>
        <begin position="431"/>
        <end position="485"/>
    </location>
</feature>
<proteinExistence type="inferred from homology"/>
<evidence type="ECO:0000256" key="5">
    <source>
        <dbReference type="ARBA" id="ARBA00022553"/>
    </source>
</evidence>
<feature type="region of interest" description="Disordered" evidence="12">
    <location>
        <begin position="376"/>
        <end position="677"/>
    </location>
</feature>
<comment type="similarity">
    <text evidence="2">Belongs to the protease inhibitor I27 (calpastatin) family.</text>
</comment>
<evidence type="ECO:0000256" key="8">
    <source>
        <dbReference type="ARBA" id="ARBA00022737"/>
    </source>
</evidence>
<reference evidence="13" key="2">
    <citation type="submission" date="2025-08" db="UniProtKB">
        <authorList>
            <consortium name="Ensembl"/>
        </authorList>
    </citation>
    <scope>IDENTIFICATION</scope>
</reference>
<protein>
    <recommendedName>
        <fullName evidence="3">Calpastatin</fullName>
    </recommendedName>
    <alternativeName>
        <fullName evidence="11">Calpain inhibitor</fullName>
    </alternativeName>
</protein>
<gene>
    <name evidence="13" type="primary">cast</name>
</gene>
<feature type="region of interest" description="Disordered" evidence="12">
    <location>
        <begin position="79"/>
        <end position="182"/>
    </location>
</feature>
<evidence type="ECO:0000256" key="10">
    <source>
        <dbReference type="ARBA" id="ARBA00022990"/>
    </source>
</evidence>
<feature type="region of interest" description="Disordered" evidence="12">
    <location>
        <begin position="916"/>
        <end position="1092"/>
    </location>
</feature>
<evidence type="ECO:0000256" key="2">
    <source>
        <dbReference type="ARBA" id="ARBA00009487"/>
    </source>
</evidence>